<dbReference type="PANTHER" id="PTHR45902:SF2">
    <property type="entry name" value="G-PROTEIN COUPLED RECEPTORS FAMILY 2 PROFILE 2 DOMAIN-CONTAINING PROTEIN"/>
    <property type="match status" value="1"/>
</dbReference>
<feature type="transmembrane region" description="Helical" evidence="5">
    <location>
        <begin position="59"/>
        <end position="78"/>
    </location>
</feature>
<feature type="domain" description="G-protein coupled receptors family 2 profile 2" evidence="6">
    <location>
        <begin position="1"/>
        <end position="254"/>
    </location>
</feature>
<protein>
    <recommendedName>
        <fullName evidence="6">G-protein coupled receptors family 2 profile 2 domain-containing protein</fullName>
    </recommendedName>
</protein>
<evidence type="ECO:0000256" key="4">
    <source>
        <dbReference type="ARBA" id="ARBA00023136"/>
    </source>
</evidence>
<feature type="transmembrane region" description="Helical" evidence="5">
    <location>
        <begin position="200"/>
        <end position="221"/>
    </location>
</feature>
<comment type="caution">
    <text evidence="7">The sequence shown here is derived from an EMBL/GenBank/DDBJ whole genome shotgun (WGS) entry which is preliminary data.</text>
</comment>
<accession>A0ABR1AYN5</accession>
<dbReference type="EMBL" id="JAWJWF010000007">
    <property type="protein sequence ID" value="KAK6630693.1"/>
    <property type="molecule type" value="Genomic_DNA"/>
</dbReference>
<name>A0ABR1AYN5_POLSC</name>
<evidence type="ECO:0000256" key="1">
    <source>
        <dbReference type="ARBA" id="ARBA00004141"/>
    </source>
</evidence>
<dbReference type="InterPro" id="IPR000832">
    <property type="entry name" value="GPCR_2_secretin-like"/>
</dbReference>
<dbReference type="InterPro" id="IPR017981">
    <property type="entry name" value="GPCR_2-like_7TM"/>
</dbReference>
<evidence type="ECO:0000259" key="6">
    <source>
        <dbReference type="PROSITE" id="PS50261"/>
    </source>
</evidence>
<keyword evidence="2 5" id="KW-0812">Transmembrane</keyword>
<evidence type="ECO:0000313" key="7">
    <source>
        <dbReference type="EMBL" id="KAK6630693.1"/>
    </source>
</evidence>
<dbReference type="InterPro" id="IPR053231">
    <property type="entry name" value="GPCR_LN-TM7"/>
</dbReference>
<keyword evidence="4 5" id="KW-0472">Membrane</keyword>
<reference evidence="7 8" key="1">
    <citation type="submission" date="2023-09" db="EMBL/GenBank/DDBJ databases">
        <title>Genomes of two closely related lineages of the louse Polyplax serrata with different host specificities.</title>
        <authorList>
            <person name="Martinu J."/>
            <person name="Tarabai H."/>
            <person name="Stefka J."/>
            <person name="Hypsa V."/>
        </authorList>
    </citation>
    <scope>NUCLEOTIDE SEQUENCE [LARGE SCALE GENOMIC DNA]</scope>
    <source>
        <strain evidence="7">98ZLc_SE</strain>
    </source>
</reference>
<keyword evidence="3 5" id="KW-1133">Transmembrane helix</keyword>
<evidence type="ECO:0000256" key="2">
    <source>
        <dbReference type="ARBA" id="ARBA00022692"/>
    </source>
</evidence>
<dbReference type="PROSITE" id="PS50261">
    <property type="entry name" value="G_PROTEIN_RECEP_F2_4"/>
    <property type="match status" value="1"/>
</dbReference>
<feature type="transmembrane region" description="Helical" evidence="5">
    <location>
        <begin position="241"/>
        <end position="260"/>
    </location>
</feature>
<sequence>MLTDARSYLTICLFLNYSLFSDLRNLSGTALMNLLAALFMTQLLYVVGVGEVQDTELCIGLAFALQYMRLTVFCWMLLMSHHMYFTFRDNTNLLPHVDERIRTSFWQFSIFGWCSPVILLFLSIFLQFRENGSLLKVNDLKATNCWFLSHDAFLYGFTLPVVFLIFLIFCSFVRTAFVIRQTTNLQIDKKTRDKMRRKRNLQLFLFIKLTFIISTVFFLSVAYKLTKIDIFWITFNIMQGLQGIIIALCVTCNCQVLKIYTKSFHKRRKPNKYGGVNKELSKSTSLQMLTWDPTPDSV</sequence>
<dbReference type="Pfam" id="PF00002">
    <property type="entry name" value="7tm_2"/>
    <property type="match status" value="1"/>
</dbReference>
<proteinExistence type="predicted"/>
<organism evidence="7 8">
    <name type="scientific">Polyplax serrata</name>
    <name type="common">Common mouse louse</name>
    <dbReference type="NCBI Taxonomy" id="468196"/>
    <lineage>
        <taxon>Eukaryota</taxon>
        <taxon>Metazoa</taxon>
        <taxon>Ecdysozoa</taxon>
        <taxon>Arthropoda</taxon>
        <taxon>Hexapoda</taxon>
        <taxon>Insecta</taxon>
        <taxon>Pterygota</taxon>
        <taxon>Neoptera</taxon>
        <taxon>Paraneoptera</taxon>
        <taxon>Psocodea</taxon>
        <taxon>Troctomorpha</taxon>
        <taxon>Phthiraptera</taxon>
        <taxon>Anoplura</taxon>
        <taxon>Polyplacidae</taxon>
        <taxon>Polyplax</taxon>
    </lineage>
</organism>
<gene>
    <name evidence="7" type="ORF">RUM44_002862</name>
</gene>
<feature type="transmembrane region" description="Helical" evidence="5">
    <location>
        <begin position="110"/>
        <end position="128"/>
    </location>
</feature>
<evidence type="ECO:0000313" key="8">
    <source>
        <dbReference type="Proteomes" id="UP001359485"/>
    </source>
</evidence>
<evidence type="ECO:0000256" key="3">
    <source>
        <dbReference type="ARBA" id="ARBA00022989"/>
    </source>
</evidence>
<feature type="transmembrane region" description="Helical" evidence="5">
    <location>
        <begin position="153"/>
        <end position="179"/>
    </location>
</feature>
<dbReference type="PANTHER" id="PTHR45902">
    <property type="entry name" value="LATROPHILIN RECEPTOR-LIKE PROTEIN A"/>
    <property type="match status" value="1"/>
</dbReference>
<keyword evidence="8" id="KW-1185">Reference proteome</keyword>
<evidence type="ECO:0000256" key="5">
    <source>
        <dbReference type="SAM" id="Phobius"/>
    </source>
</evidence>
<dbReference type="Proteomes" id="UP001359485">
    <property type="component" value="Unassembled WGS sequence"/>
</dbReference>
<dbReference type="Gene3D" id="1.20.1070.10">
    <property type="entry name" value="Rhodopsin 7-helix transmembrane proteins"/>
    <property type="match status" value="1"/>
</dbReference>
<feature type="transmembrane region" description="Helical" evidence="5">
    <location>
        <begin position="30"/>
        <end position="47"/>
    </location>
</feature>
<comment type="subcellular location">
    <subcellularLocation>
        <location evidence="1">Membrane</location>
        <topology evidence="1">Multi-pass membrane protein</topology>
    </subcellularLocation>
</comment>